<keyword evidence="8" id="KW-1185">Reference proteome</keyword>
<reference evidence="7" key="1">
    <citation type="journal article" date="2020" name="Phytopathology">
        <title>Genome sequence of the chestnut blight fungus Cryphonectria parasitica EP155: A fundamental resource for an archetypical invasive plant pathogen.</title>
        <authorList>
            <person name="Crouch J.A."/>
            <person name="Dawe A."/>
            <person name="Aerts A."/>
            <person name="Barry K."/>
            <person name="Churchill A.C.L."/>
            <person name="Grimwood J."/>
            <person name="Hillman B."/>
            <person name="Milgroom M.G."/>
            <person name="Pangilinan J."/>
            <person name="Smith M."/>
            <person name="Salamov A."/>
            <person name="Schmutz J."/>
            <person name="Yadav J."/>
            <person name="Grigoriev I.V."/>
            <person name="Nuss D."/>
        </authorList>
    </citation>
    <scope>NUCLEOTIDE SEQUENCE</scope>
    <source>
        <strain evidence="7">EP155</strain>
    </source>
</reference>
<dbReference type="GO" id="GO:0005886">
    <property type="term" value="C:plasma membrane"/>
    <property type="evidence" value="ECO:0007669"/>
    <property type="project" value="TreeGrafter"/>
</dbReference>
<feature type="transmembrane region" description="Helical" evidence="5">
    <location>
        <begin position="99"/>
        <end position="121"/>
    </location>
</feature>
<evidence type="ECO:0000313" key="7">
    <source>
        <dbReference type="EMBL" id="KAF3769617.1"/>
    </source>
</evidence>
<feature type="transmembrane region" description="Helical" evidence="5">
    <location>
        <begin position="176"/>
        <end position="200"/>
    </location>
</feature>
<dbReference type="PANTHER" id="PTHR21324">
    <property type="entry name" value="FASTING-INDUCIBLE INTEGRAL MEMBRANE PROTEIN TM6P1-RELATED"/>
    <property type="match status" value="1"/>
</dbReference>
<dbReference type="InterPro" id="IPR050911">
    <property type="entry name" value="DRAM/TMEM150_Autophagy_Mod"/>
</dbReference>
<accession>A0A9P4YB18</accession>
<protein>
    <recommendedName>
        <fullName evidence="6">CWH43-like N-terminal domain-containing protein</fullName>
    </recommendedName>
</protein>
<dbReference type="Proteomes" id="UP000803844">
    <property type="component" value="Unassembled WGS sequence"/>
</dbReference>
<dbReference type="OrthoDB" id="10032492at2759"/>
<evidence type="ECO:0000313" key="8">
    <source>
        <dbReference type="Proteomes" id="UP000803844"/>
    </source>
</evidence>
<feature type="transmembrane region" description="Helical" evidence="5">
    <location>
        <begin position="212"/>
        <end position="233"/>
    </location>
</feature>
<evidence type="ECO:0000256" key="2">
    <source>
        <dbReference type="ARBA" id="ARBA00022692"/>
    </source>
</evidence>
<feature type="transmembrane region" description="Helical" evidence="5">
    <location>
        <begin position="133"/>
        <end position="155"/>
    </location>
</feature>
<feature type="transmembrane region" description="Helical" evidence="5">
    <location>
        <begin position="7"/>
        <end position="30"/>
    </location>
</feature>
<dbReference type="AlphaFoldDB" id="A0A9P4YB18"/>
<dbReference type="Pfam" id="PF10277">
    <property type="entry name" value="Frag1"/>
    <property type="match status" value="1"/>
</dbReference>
<feature type="domain" description="CWH43-like N-terminal" evidence="6">
    <location>
        <begin position="6"/>
        <end position="234"/>
    </location>
</feature>
<dbReference type="EMBL" id="MU032344">
    <property type="protein sequence ID" value="KAF3769617.1"/>
    <property type="molecule type" value="Genomic_DNA"/>
</dbReference>
<gene>
    <name evidence="7" type="ORF">M406DRAFT_354075</name>
</gene>
<dbReference type="PANTHER" id="PTHR21324:SF2">
    <property type="entry name" value="EG:22E5.9 PROTEIN"/>
    <property type="match status" value="1"/>
</dbReference>
<evidence type="ECO:0000256" key="5">
    <source>
        <dbReference type="SAM" id="Phobius"/>
    </source>
</evidence>
<evidence type="ECO:0000256" key="1">
    <source>
        <dbReference type="ARBA" id="ARBA00004127"/>
    </source>
</evidence>
<evidence type="ECO:0000259" key="6">
    <source>
        <dbReference type="Pfam" id="PF10277"/>
    </source>
</evidence>
<dbReference type="GeneID" id="63839955"/>
<feature type="transmembrane region" description="Helical" evidence="5">
    <location>
        <begin position="61"/>
        <end position="78"/>
    </location>
</feature>
<evidence type="ECO:0000256" key="4">
    <source>
        <dbReference type="ARBA" id="ARBA00023136"/>
    </source>
</evidence>
<comment type="subcellular location">
    <subcellularLocation>
        <location evidence="1">Endomembrane system</location>
        <topology evidence="1">Multi-pass membrane protein</topology>
    </subcellularLocation>
</comment>
<evidence type="ECO:0000256" key="3">
    <source>
        <dbReference type="ARBA" id="ARBA00022989"/>
    </source>
</evidence>
<keyword evidence="3 5" id="KW-1133">Transmembrane helix</keyword>
<dbReference type="InterPro" id="IPR019402">
    <property type="entry name" value="CWH43_N"/>
</dbReference>
<keyword evidence="4 5" id="KW-0472">Membrane</keyword>
<keyword evidence="2 5" id="KW-0812">Transmembrane</keyword>
<dbReference type="GO" id="GO:0012505">
    <property type="term" value="C:endomembrane system"/>
    <property type="evidence" value="ECO:0007669"/>
    <property type="project" value="UniProtKB-SubCell"/>
</dbReference>
<organism evidence="7 8">
    <name type="scientific">Cryphonectria parasitica (strain ATCC 38755 / EP155)</name>
    <dbReference type="NCBI Taxonomy" id="660469"/>
    <lineage>
        <taxon>Eukaryota</taxon>
        <taxon>Fungi</taxon>
        <taxon>Dikarya</taxon>
        <taxon>Ascomycota</taxon>
        <taxon>Pezizomycotina</taxon>
        <taxon>Sordariomycetes</taxon>
        <taxon>Sordariomycetidae</taxon>
        <taxon>Diaporthales</taxon>
        <taxon>Cryphonectriaceae</taxon>
        <taxon>Cryphonectria-Endothia species complex</taxon>
        <taxon>Cryphonectria</taxon>
    </lineage>
</organism>
<sequence length="268" mass="30382">MFGIPYWIIPVFAGCVWLGGLLAMLCTWIAKGEPYYEFMHATSQHIVYISDIGATSWGKPIFIATSAVMVVSFDLVFMSERWLRHKRRLTPNYSRWEKAMSILSIFWSIVGAAGLILLTIFDTAHHKTAHDSLLGVFIAGYVISAICVCIEYLLLGLVARRRDHGRGLQTHRQHRILLASFAIKAVFIIVEIALAVAFGALEYTERYNQSAILEWVVALVYIFYVWSYVFDFLPVNFAMHRTRSNRFQGHKNGSEEMAMANDGSPAFA</sequence>
<name>A0A9P4YB18_CRYP1</name>
<comment type="caution">
    <text evidence="7">The sequence shown here is derived from an EMBL/GenBank/DDBJ whole genome shotgun (WGS) entry which is preliminary data.</text>
</comment>
<proteinExistence type="predicted"/>
<dbReference type="RefSeq" id="XP_040780578.1">
    <property type="nucleotide sequence ID" value="XM_040922826.1"/>
</dbReference>